<dbReference type="Gene3D" id="3.40.630.40">
    <property type="entry name" value="Zn-dependent exopeptidases"/>
    <property type="match status" value="1"/>
</dbReference>
<organism evidence="3 4">
    <name type="scientific">[Clostridium] fimetarium</name>
    <dbReference type="NCBI Taxonomy" id="99656"/>
    <lineage>
        <taxon>Bacteria</taxon>
        <taxon>Bacillati</taxon>
        <taxon>Bacillota</taxon>
        <taxon>Clostridia</taxon>
        <taxon>Lachnospirales</taxon>
        <taxon>Lachnospiraceae</taxon>
    </lineage>
</organism>
<evidence type="ECO:0000313" key="4">
    <source>
        <dbReference type="Proteomes" id="UP000199701"/>
    </source>
</evidence>
<evidence type="ECO:0000256" key="1">
    <source>
        <dbReference type="ARBA" id="ARBA00022801"/>
    </source>
</evidence>
<dbReference type="CDD" id="cd02696">
    <property type="entry name" value="MurNAc-LAA"/>
    <property type="match status" value="1"/>
</dbReference>
<dbReference type="Proteomes" id="UP000199701">
    <property type="component" value="Unassembled WGS sequence"/>
</dbReference>
<dbReference type="Pfam" id="PF01520">
    <property type="entry name" value="Amidase_3"/>
    <property type="match status" value="1"/>
</dbReference>
<keyword evidence="4" id="KW-1185">Reference proteome</keyword>
<evidence type="ECO:0000313" key="3">
    <source>
        <dbReference type="EMBL" id="SEW43842.1"/>
    </source>
</evidence>
<dbReference type="AlphaFoldDB" id="A0A1I0RR97"/>
<protein>
    <submittedName>
        <fullName evidence="3">N-acetylmuramoyl-L-alanine amidase</fullName>
    </submittedName>
</protein>
<feature type="domain" description="MurNAc-LAA" evidence="2">
    <location>
        <begin position="74"/>
        <end position="183"/>
    </location>
</feature>
<dbReference type="OrthoDB" id="9772024at2"/>
<sequence>MTIKIFIDQGHNPSYYHNSGAIGNNLFEQDITYQVGIYLANLLKNNPQFEARVSRVTPTIVLGTSNITSLQERVQMANQWPADYFISIHCNANPNPNINGTEVYIYKYYSEANWLAEQVMDGITETVGTKNNGIRVNSALYVLRKTQMPAILVELGYLTNVADAEKLGSNPYGFAYGIYLGILRYFGFAK</sequence>
<dbReference type="RefSeq" id="WP_092457507.1">
    <property type="nucleotide sequence ID" value="NZ_FOJI01000021.1"/>
</dbReference>
<evidence type="ECO:0000259" key="2">
    <source>
        <dbReference type="SMART" id="SM00646"/>
    </source>
</evidence>
<dbReference type="InterPro" id="IPR050695">
    <property type="entry name" value="N-acetylmuramoyl_amidase_3"/>
</dbReference>
<dbReference type="SUPFAM" id="SSF53187">
    <property type="entry name" value="Zn-dependent exopeptidases"/>
    <property type="match status" value="1"/>
</dbReference>
<dbReference type="EMBL" id="FOJI01000021">
    <property type="protein sequence ID" value="SEW43842.1"/>
    <property type="molecule type" value="Genomic_DNA"/>
</dbReference>
<reference evidence="3 4" key="1">
    <citation type="submission" date="2016-10" db="EMBL/GenBank/DDBJ databases">
        <authorList>
            <person name="de Groot N.N."/>
        </authorList>
    </citation>
    <scope>NUCLEOTIDE SEQUENCE [LARGE SCALE GENOMIC DNA]</scope>
    <source>
        <strain evidence="3 4">DSM 9179</strain>
    </source>
</reference>
<accession>A0A1I0RR97</accession>
<dbReference type="InterPro" id="IPR002508">
    <property type="entry name" value="MurNAc-LAA_cat"/>
</dbReference>
<keyword evidence="1" id="KW-0378">Hydrolase</keyword>
<dbReference type="STRING" id="99656.SAMN05421659_12163"/>
<proteinExistence type="predicted"/>
<gene>
    <name evidence="3" type="ORF">SAMN05421659_12163</name>
</gene>
<dbReference type="SMART" id="SM00646">
    <property type="entry name" value="Ami_3"/>
    <property type="match status" value="1"/>
</dbReference>
<name>A0A1I0RR97_9FIRM</name>
<dbReference type="PANTHER" id="PTHR30404">
    <property type="entry name" value="N-ACETYLMURAMOYL-L-ALANINE AMIDASE"/>
    <property type="match status" value="1"/>
</dbReference>
<dbReference type="GO" id="GO:0008745">
    <property type="term" value="F:N-acetylmuramoyl-L-alanine amidase activity"/>
    <property type="evidence" value="ECO:0007669"/>
    <property type="project" value="InterPro"/>
</dbReference>
<dbReference type="PANTHER" id="PTHR30404:SF0">
    <property type="entry name" value="N-ACETYLMURAMOYL-L-ALANINE AMIDASE AMIC"/>
    <property type="match status" value="1"/>
</dbReference>
<dbReference type="GO" id="GO:0009253">
    <property type="term" value="P:peptidoglycan catabolic process"/>
    <property type="evidence" value="ECO:0007669"/>
    <property type="project" value="InterPro"/>
</dbReference>
<dbReference type="GO" id="GO:0030288">
    <property type="term" value="C:outer membrane-bounded periplasmic space"/>
    <property type="evidence" value="ECO:0007669"/>
    <property type="project" value="TreeGrafter"/>
</dbReference>